<gene>
    <name evidence="3" type="ORF">AMAG_10112</name>
</gene>
<dbReference type="AlphaFoldDB" id="A0A0L0SQH9"/>
<dbReference type="EMBL" id="GG745345">
    <property type="protein sequence ID" value="KNE64766.1"/>
    <property type="molecule type" value="Genomic_DNA"/>
</dbReference>
<protein>
    <recommendedName>
        <fullName evidence="5">SPRY domain-containing protein</fullName>
    </recommendedName>
</protein>
<reference evidence="3 4" key="1">
    <citation type="submission" date="2009-11" db="EMBL/GenBank/DDBJ databases">
        <title>Annotation of Allomyces macrogynus ATCC 38327.</title>
        <authorList>
            <consortium name="The Broad Institute Genome Sequencing Platform"/>
            <person name="Russ C."/>
            <person name="Cuomo C."/>
            <person name="Burger G."/>
            <person name="Gray M.W."/>
            <person name="Holland P.W.H."/>
            <person name="King N."/>
            <person name="Lang F.B.F."/>
            <person name="Roger A.J."/>
            <person name="Ruiz-Trillo I."/>
            <person name="Young S.K."/>
            <person name="Zeng Q."/>
            <person name="Gargeya S."/>
            <person name="Fitzgerald M."/>
            <person name="Haas B."/>
            <person name="Abouelleil A."/>
            <person name="Alvarado L."/>
            <person name="Arachchi H.M."/>
            <person name="Berlin A."/>
            <person name="Chapman S.B."/>
            <person name="Gearin G."/>
            <person name="Goldberg J."/>
            <person name="Griggs A."/>
            <person name="Gujja S."/>
            <person name="Hansen M."/>
            <person name="Heiman D."/>
            <person name="Howarth C."/>
            <person name="Larimer J."/>
            <person name="Lui A."/>
            <person name="MacDonald P.J.P."/>
            <person name="McCowen C."/>
            <person name="Montmayeur A."/>
            <person name="Murphy C."/>
            <person name="Neiman D."/>
            <person name="Pearson M."/>
            <person name="Priest M."/>
            <person name="Roberts A."/>
            <person name="Saif S."/>
            <person name="Shea T."/>
            <person name="Sisk P."/>
            <person name="Stolte C."/>
            <person name="Sykes S."/>
            <person name="Wortman J."/>
            <person name="Nusbaum C."/>
            <person name="Birren B."/>
        </authorList>
    </citation>
    <scope>NUCLEOTIDE SEQUENCE [LARGE SCALE GENOMIC DNA]</scope>
    <source>
        <strain evidence="3 4">ATCC 38327</strain>
    </source>
</reference>
<keyword evidence="2" id="KW-0812">Transmembrane</keyword>
<evidence type="ECO:0000313" key="4">
    <source>
        <dbReference type="Proteomes" id="UP000054350"/>
    </source>
</evidence>
<organism evidence="3 4">
    <name type="scientific">Allomyces macrogynus (strain ATCC 38327)</name>
    <name type="common">Allomyces javanicus var. macrogynus</name>
    <dbReference type="NCBI Taxonomy" id="578462"/>
    <lineage>
        <taxon>Eukaryota</taxon>
        <taxon>Fungi</taxon>
        <taxon>Fungi incertae sedis</taxon>
        <taxon>Blastocladiomycota</taxon>
        <taxon>Blastocladiomycetes</taxon>
        <taxon>Blastocladiales</taxon>
        <taxon>Blastocladiaceae</taxon>
        <taxon>Allomyces</taxon>
    </lineage>
</organism>
<evidence type="ECO:0000313" key="3">
    <source>
        <dbReference type="EMBL" id="KNE64766.1"/>
    </source>
</evidence>
<keyword evidence="2" id="KW-0472">Membrane</keyword>
<name>A0A0L0SQH9_ALLM3</name>
<dbReference type="Proteomes" id="UP000054350">
    <property type="component" value="Unassembled WGS sequence"/>
</dbReference>
<feature type="compositionally biased region" description="Basic and acidic residues" evidence="1">
    <location>
        <begin position="59"/>
        <end position="75"/>
    </location>
</feature>
<feature type="transmembrane region" description="Helical" evidence="2">
    <location>
        <begin position="15"/>
        <end position="40"/>
    </location>
</feature>
<keyword evidence="4" id="KW-1185">Reference proteome</keyword>
<keyword evidence="2" id="KW-1133">Transmembrane helix</keyword>
<dbReference type="VEuPathDB" id="FungiDB:AMAG_10112"/>
<feature type="compositionally biased region" description="Low complexity" evidence="1">
    <location>
        <begin position="353"/>
        <end position="372"/>
    </location>
</feature>
<accession>A0A0L0SQH9</accession>
<evidence type="ECO:0000256" key="2">
    <source>
        <dbReference type="SAM" id="Phobius"/>
    </source>
</evidence>
<dbReference type="InterPro" id="IPR043136">
    <property type="entry name" value="B30.2/SPRY_sf"/>
</dbReference>
<dbReference type="STRING" id="578462.A0A0L0SQH9"/>
<dbReference type="OrthoDB" id="258495at2759"/>
<feature type="region of interest" description="Disordered" evidence="1">
    <location>
        <begin position="291"/>
        <end position="317"/>
    </location>
</feature>
<proteinExistence type="predicted"/>
<feature type="region of interest" description="Disordered" evidence="1">
    <location>
        <begin position="48"/>
        <end position="81"/>
    </location>
</feature>
<evidence type="ECO:0000256" key="1">
    <source>
        <dbReference type="SAM" id="MobiDB-lite"/>
    </source>
</evidence>
<sequence length="379" mass="40739">MSNIATDLQADGKQLSLGIILAIPVIASVVVVLVAHCVILKVNPSLRDGKGGSGKKGPGSKDHSDHVPDAGDADRFFANNPNPVNTPFPPRVCPQFDIAEAKQAGVTVTQVDGNCFDLAFHHTHGFVAVQANAPISADFNCMQVSILEQPPTGVVVGMGFARRPWPAFRMPGWHDHSIAYHTNGRKFGNRGGYVGDKFSIAPNANVSVAKDEANTYYLTADVNNEELYLTQGSDPISFSRVLARGVEFRTRSAQYFPTIAANAKCTVRVWFYGHDQAAIRKLAMEQEAKYHSLPRKPSGELRQQQQQAPASLALPGTPMAPSAAAAAAAAAPAPVALDHTGYSMVQPQLPQQPVPVAYYPPQQQQQQPSPAAHHYSGRH</sequence>
<reference evidence="4" key="2">
    <citation type="submission" date="2009-11" db="EMBL/GenBank/DDBJ databases">
        <title>The Genome Sequence of Allomyces macrogynus strain ATCC 38327.</title>
        <authorList>
            <consortium name="The Broad Institute Genome Sequencing Platform"/>
            <person name="Russ C."/>
            <person name="Cuomo C."/>
            <person name="Shea T."/>
            <person name="Young S.K."/>
            <person name="Zeng Q."/>
            <person name="Koehrsen M."/>
            <person name="Haas B."/>
            <person name="Borodovsky M."/>
            <person name="Guigo R."/>
            <person name="Alvarado L."/>
            <person name="Berlin A."/>
            <person name="Borenstein D."/>
            <person name="Chen Z."/>
            <person name="Engels R."/>
            <person name="Freedman E."/>
            <person name="Gellesch M."/>
            <person name="Goldberg J."/>
            <person name="Griggs A."/>
            <person name="Gujja S."/>
            <person name="Heiman D."/>
            <person name="Hepburn T."/>
            <person name="Howarth C."/>
            <person name="Jen D."/>
            <person name="Larson L."/>
            <person name="Lewis B."/>
            <person name="Mehta T."/>
            <person name="Park D."/>
            <person name="Pearson M."/>
            <person name="Roberts A."/>
            <person name="Saif S."/>
            <person name="Shenoy N."/>
            <person name="Sisk P."/>
            <person name="Stolte C."/>
            <person name="Sykes S."/>
            <person name="Walk T."/>
            <person name="White J."/>
            <person name="Yandava C."/>
            <person name="Burger G."/>
            <person name="Gray M.W."/>
            <person name="Holland P.W.H."/>
            <person name="King N."/>
            <person name="Lang F.B.F."/>
            <person name="Roger A.J."/>
            <person name="Ruiz-Trillo I."/>
            <person name="Lander E."/>
            <person name="Nusbaum C."/>
        </authorList>
    </citation>
    <scope>NUCLEOTIDE SEQUENCE [LARGE SCALE GENOMIC DNA]</scope>
    <source>
        <strain evidence="4">ATCC 38327</strain>
    </source>
</reference>
<dbReference type="Gene3D" id="2.60.120.920">
    <property type="match status" value="1"/>
</dbReference>
<feature type="region of interest" description="Disordered" evidence="1">
    <location>
        <begin position="353"/>
        <end position="379"/>
    </location>
</feature>
<evidence type="ECO:0008006" key="5">
    <source>
        <dbReference type="Google" id="ProtNLM"/>
    </source>
</evidence>